<name>A0ABD3MEZ9_9STRA</name>
<feature type="transmembrane region" description="Helical" evidence="2">
    <location>
        <begin position="93"/>
        <end position="114"/>
    </location>
</feature>
<dbReference type="PANTHER" id="PTHR23257:SF963">
    <property type="entry name" value="AT08303P"/>
    <property type="match status" value="1"/>
</dbReference>
<reference evidence="4 5" key="1">
    <citation type="submission" date="2024-10" db="EMBL/GenBank/DDBJ databases">
        <title>Updated reference genomes for cyclostephanoid diatoms.</title>
        <authorList>
            <person name="Roberts W.R."/>
            <person name="Alverson A.J."/>
        </authorList>
    </citation>
    <scope>NUCLEOTIDE SEQUENCE [LARGE SCALE GENOMIC DNA]</scope>
    <source>
        <strain evidence="4 5">AJA232-27</strain>
    </source>
</reference>
<feature type="region of interest" description="Disordered" evidence="1">
    <location>
        <begin position="1"/>
        <end position="58"/>
    </location>
</feature>
<dbReference type="EMBL" id="JALLBG020000139">
    <property type="protein sequence ID" value="KAL3762177.1"/>
    <property type="molecule type" value="Genomic_DNA"/>
</dbReference>
<dbReference type="PANTHER" id="PTHR23257">
    <property type="entry name" value="SERINE-THREONINE PROTEIN KINASE"/>
    <property type="match status" value="1"/>
</dbReference>
<keyword evidence="5" id="KW-1185">Reference proteome</keyword>
<dbReference type="Gene3D" id="1.10.510.10">
    <property type="entry name" value="Transferase(Phosphotransferase) domain 1"/>
    <property type="match status" value="1"/>
</dbReference>
<sequence>MTIRTPVSQIKKLKKGTKSSPPLGGVPLQSLRPSIQQARDPTLELFEPSPEQHSRSPLEVAVKPKYPRQELRSESSTETNRNRHLRAVTRRPLTTFGVFSCTVLSIASLHLLYFGHLSFEGMDLTSSNVSNKKAVTSDKHNYFRSNQNVHVKGPPRVICIGNHLDNTTPSFVAEAGRNVVLYPAEFSDVTQLYDRKDDDEIADSVEMKYFPMHETNEDCVPMSPWQTYSFPTCNNLHEMGLEPSLHDNTLKLLSTGGSWRDAWTYTSPVARPPNETPLTDNVIMKSLKLQHTFQDRYFEFSRVDALAMERLTSSPYIMGINGFCGVSVVTERGTDAFADVVDKLSSRSKVDVAIKVARSIADVHEIGGPNSTVSLVHNDININNIFMGPKNNPLLNDFNIAVLTMKDRNNNSTCSFPGHFPNPQWKSPEEQVGPDGKYISELTEKVDIYALGNLLFRFATNNGPWRDMAQTPGAKFTDEQKNQIAQFKITEGKMPNVPERILKMNDPYLNLLLEAMEWCYTYEPELRPTAREVADFLESSKLKLDADLVEFGRYPK</sequence>
<gene>
    <name evidence="4" type="ORF">ACHAWU_000641</name>
</gene>
<feature type="domain" description="Protein kinase" evidence="3">
    <location>
        <begin position="175"/>
        <end position="537"/>
    </location>
</feature>
<dbReference type="InterPro" id="IPR050167">
    <property type="entry name" value="Ser_Thr_protein_kinase"/>
</dbReference>
<protein>
    <recommendedName>
        <fullName evidence="3">Protein kinase domain-containing protein</fullName>
    </recommendedName>
</protein>
<proteinExistence type="predicted"/>
<keyword evidence="2" id="KW-0812">Transmembrane</keyword>
<keyword evidence="2" id="KW-0472">Membrane</keyword>
<keyword evidence="2" id="KW-1133">Transmembrane helix</keyword>
<dbReference type="AlphaFoldDB" id="A0ABD3MEZ9"/>
<evidence type="ECO:0000256" key="1">
    <source>
        <dbReference type="SAM" id="MobiDB-lite"/>
    </source>
</evidence>
<dbReference type="InterPro" id="IPR000719">
    <property type="entry name" value="Prot_kinase_dom"/>
</dbReference>
<organism evidence="4 5">
    <name type="scientific">Discostella pseudostelligera</name>
    <dbReference type="NCBI Taxonomy" id="259834"/>
    <lineage>
        <taxon>Eukaryota</taxon>
        <taxon>Sar</taxon>
        <taxon>Stramenopiles</taxon>
        <taxon>Ochrophyta</taxon>
        <taxon>Bacillariophyta</taxon>
        <taxon>Coscinodiscophyceae</taxon>
        <taxon>Thalassiosirophycidae</taxon>
        <taxon>Stephanodiscales</taxon>
        <taxon>Stephanodiscaceae</taxon>
        <taxon>Discostella</taxon>
    </lineage>
</organism>
<dbReference type="Pfam" id="PF00069">
    <property type="entry name" value="Pkinase"/>
    <property type="match status" value="1"/>
</dbReference>
<evidence type="ECO:0000259" key="3">
    <source>
        <dbReference type="PROSITE" id="PS50011"/>
    </source>
</evidence>
<comment type="caution">
    <text evidence="4">The sequence shown here is derived from an EMBL/GenBank/DDBJ whole genome shotgun (WGS) entry which is preliminary data.</text>
</comment>
<evidence type="ECO:0000256" key="2">
    <source>
        <dbReference type="SAM" id="Phobius"/>
    </source>
</evidence>
<accession>A0ABD3MEZ9</accession>
<evidence type="ECO:0000313" key="5">
    <source>
        <dbReference type="Proteomes" id="UP001530293"/>
    </source>
</evidence>
<dbReference type="SMART" id="SM00220">
    <property type="entry name" value="S_TKc"/>
    <property type="match status" value="1"/>
</dbReference>
<dbReference type="PROSITE" id="PS50011">
    <property type="entry name" value="PROTEIN_KINASE_DOM"/>
    <property type="match status" value="1"/>
</dbReference>
<dbReference type="InterPro" id="IPR011009">
    <property type="entry name" value="Kinase-like_dom_sf"/>
</dbReference>
<dbReference type="Proteomes" id="UP001530293">
    <property type="component" value="Unassembled WGS sequence"/>
</dbReference>
<dbReference type="SUPFAM" id="SSF56112">
    <property type="entry name" value="Protein kinase-like (PK-like)"/>
    <property type="match status" value="1"/>
</dbReference>
<evidence type="ECO:0000313" key="4">
    <source>
        <dbReference type="EMBL" id="KAL3762177.1"/>
    </source>
</evidence>